<dbReference type="RefSeq" id="WP_079491340.1">
    <property type="nucleotide sequence ID" value="NZ_FUZT01000004.1"/>
</dbReference>
<dbReference type="Pfam" id="PF21835">
    <property type="entry name" value="YIEGIA_cap"/>
    <property type="match status" value="1"/>
</dbReference>
<protein>
    <submittedName>
        <fullName evidence="1">Uncharacterized protein</fullName>
    </submittedName>
</protein>
<gene>
    <name evidence="1" type="ORF">SAMN02194393_02040</name>
</gene>
<dbReference type="Proteomes" id="UP000190285">
    <property type="component" value="Unassembled WGS sequence"/>
</dbReference>
<evidence type="ECO:0000313" key="2">
    <source>
        <dbReference type="Proteomes" id="UP000190285"/>
    </source>
</evidence>
<name>A0A1T5KPX3_9FIRM</name>
<organism evidence="1 2">
    <name type="scientific">Maledivibacter halophilus</name>
    <dbReference type="NCBI Taxonomy" id="36842"/>
    <lineage>
        <taxon>Bacteria</taxon>
        <taxon>Bacillati</taxon>
        <taxon>Bacillota</taxon>
        <taxon>Clostridia</taxon>
        <taxon>Peptostreptococcales</taxon>
        <taxon>Caminicellaceae</taxon>
        <taxon>Maledivibacter</taxon>
    </lineage>
</organism>
<reference evidence="1 2" key="1">
    <citation type="submission" date="2017-02" db="EMBL/GenBank/DDBJ databases">
        <authorList>
            <person name="Peterson S.W."/>
        </authorList>
    </citation>
    <scope>NUCLEOTIDE SEQUENCE [LARGE SCALE GENOMIC DNA]</scope>
    <source>
        <strain evidence="1 2">M1</strain>
    </source>
</reference>
<accession>A0A1T5KPX3</accession>
<dbReference type="AlphaFoldDB" id="A0A1T5KPX3"/>
<dbReference type="EMBL" id="FUZT01000004">
    <property type="protein sequence ID" value="SKC65804.1"/>
    <property type="molecule type" value="Genomic_DNA"/>
</dbReference>
<dbReference type="InterPro" id="IPR054055">
    <property type="entry name" value="YpzH"/>
</dbReference>
<proteinExistence type="predicted"/>
<evidence type="ECO:0000313" key="1">
    <source>
        <dbReference type="EMBL" id="SKC65804.1"/>
    </source>
</evidence>
<sequence>MKESSTRSILAIITLDEKLVVHSSAPTFFAENKKSQEQIASELGRTLSGNVYGLSNGVIIITQE</sequence>
<dbReference type="OrthoDB" id="1955035at2"/>
<keyword evidence="2" id="KW-1185">Reference proteome</keyword>